<accession>A0A5F7Z7S3</accession>
<dbReference type="Ensembl" id="ENSMMUT00000100506.1">
    <property type="protein sequence ID" value="ENSMMUP00000061498.1"/>
    <property type="gene ID" value="ENSMMUG00000049420.1"/>
</dbReference>
<proteinExistence type="predicted"/>
<organism evidence="1 2">
    <name type="scientific">Macaca mulatta</name>
    <name type="common">Rhesus macaque</name>
    <dbReference type="NCBI Taxonomy" id="9544"/>
    <lineage>
        <taxon>Eukaryota</taxon>
        <taxon>Metazoa</taxon>
        <taxon>Chordata</taxon>
        <taxon>Craniata</taxon>
        <taxon>Vertebrata</taxon>
        <taxon>Euteleostomi</taxon>
        <taxon>Mammalia</taxon>
        <taxon>Eutheria</taxon>
        <taxon>Euarchontoglires</taxon>
        <taxon>Primates</taxon>
        <taxon>Haplorrhini</taxon>
        <taxon>Catarrhini</taxon>
        <taxon>Cercopithecidae</taxon>
        <taxon>Cercopithecinae</taxon>
        <taxon>Macaca</taxon>
    </lineage>
</organism>
<evidence type="ECO:0000313" key="2">
    <source>
        <dbReference type="Proteomes" id="UP000006718"/>
    </source>
</evidence>
<dbReference type="Proteomes" id="UP000006718">
    <property type="component" value="Chromosome 1"/>
</dbReference>
<reference evidence="1" key="4">
    <citation type="submission" date="2025-09" db="UniProtKB">
        <authorList>
            <consortium name="Ensembl"/>
        </authorList>
    </citation>
    <scope>IDENTIFICATION</scope>
    <source>
        <strain evidence="1">17573</strain>
    </source>
</reference>
<dbReference type="InParanoid" id="A0A5F7Z7S3"/>
<evidence type="ECO:0000313" key="1">
    <source>
        <dbReference type="Ensembl" id="ENSMMUP00000061498.1"/>
    </source>
</evidence>
<dbReference type="AlphaFoldDB" id="A0A5F7Z7S3"/>
<dbReference type="SMR" id="A0A5F7Z7S3"/>
<keyword evidence="2" id="KW-1185">Reference proteome</keyword>
<sequence length="57" mass="6538">MAKQLVFIKITVIIKSGEVEGSDYLLNKIHTVSANIKDTKTSLLYTKPCTRYQRESY</sequence>
<dbReference type="VEuPathDB" id="HostDB:ENSMMUG00000049420"/>
<name>A0A5F7Z7S3_MACMU</name>
<reference evidence="1" key="3">
    <citation type="submission" date="2025-08" db="UniProtKB">
        <authorList>
            <consortium name="Ensembl"/>
        </authorList>
    </citation>
    <scope>IDENTIFICATION</scope>
    <source>
        <strain evidence="1">17573</strain>
    </source>
</reference>
<protein>
    <submittedName>
        <fullName evidence="1">Uncharacterized protein</fullName>
    </submittedName>
</protein>
<reference evidence="2" key="1">
    <citation type="journal article" date="2007" name="Science">
        <title>Evolutionary and biomedical insights from the rhesus macaque genome.</title>
        <authorList>
            <person name="Gibbs R.A."/>
            <person name="Rogers J."/>
            <person name="Katze M.G."/>
            <person name="Bumgarner R."/>
            <person name="Weinstock G.M."/>
            <person name="Mardis E.R."/>
            <person name="Remington K.A."/>
            <person name="Strausberg R.L."/>
            <person name="Venter J.C."/>
            <person name="Wilson R.K."/>
            <person name="Batzer M.A."/>
            <person name="Bustamante C.D."/>
            <person name="Eichler E.E."/>
            <person name="Hahn M.W."/>
            <person name="Hardison R.C."/>
            <person name="Makova K.D."/>
            <person name="Miller W."/>
            <person name="Milosavljevic A."/>
            <person name="Palermo R.E."/>
            <person name="Siepel A."/>
            <person name="Sikela J.M."/>
            <person name="Attaway T."/>
            <person name="Bell S."/>
            <person name="Bernard K.E."/>
            <person name="Buhay C.J."/>
            <person name="Chandrabose M.N."/>
            <person name="Dao M."/>
            <person name="Davis C."/>
            <person name="Delehaunty K.D."/>
            <person name="Ding Y."/>
            <person name="Dinh H.H."/>
            <person name="Dugan-Rocha S."/>
            <person name="Fulton L.A."/>
            <person name="Gabisi R.A."/>
            <person name="Garner T.T."/>
            <person name="Godfrey J."/>
            <person name="Hawes A.C."/>
            <person name="Hernandez J."/>
            <person name="Hines S."/>
            <person name="Holder M."/>
            <person name="Hume J."/>
            <person name="Jhangiani S.N."/>
            <person name="Joshi V."/>
            <person name="Khan Z.M."/>
            <person name="Kirkness E.F."/>
            <person name="Cree A."/>
            <person name="Fowler R.G."/>
            <person name="Lee S."/>
            <person name="Lewis L.R."/>
            <person name="Li Z."/>
            <person name="Liu Y.-S."/>
            <person name="Moore S.M."/>
            <person name="Muzny D."/>
            <person name="Nazareth L.V."/>
            <person name="Ngo D.N."/>
            <person name="Okwuonu G.O."/>
            <person name="Pai G."/>
            <person name="Parker D."/>
            <person name="Paul H.A."/>
            <person name="Pfannkoch C."/>
            <person name="Pohl C.S."/>
            <person name="Rogers Y.-H.C."/>
            <person name="Ruiz S.J."/>
            <person name="Sabo A."/>
            <person name="Santibanez J."/>
            <person name="Schneider B.W."/>
            <person name="Smith S.M."/>
            <person name="Sodergren E."/>
            <person name="Svatek A.F."/>
            <person name="Utterback T.R."/>
            <person name="Vattathil S."/>
            <person name="Warren W."/>
            <person name="White C.S."/>
            <person name="Chinwalla A.T."/>
            <person name="Feng Y."/>
            <person name="Halpern A.L."/>
            <person name="Hillier L.W."/>
            <person name="Huang X."/>
            <person name="Minx P."/>
            <person name="Nelson J.O."/>
            <person name="Pepin K.H."/>
            <person name="Qin X."/>
            <person name="Sutton G.G."/>
            <person name="Venter E."/>
            <person name="Walenz B.P."/>
            <person name="Wallis J.W."/>
            <person name="Worley K.C."/>
            <person name="Yang S.-P."/>
            <person name="Jones S.M."/>
            <person name="Marra M.A."/>
            <person name="Rocchi M."/>
            <person name="Schein J.E."/>
            <person name="Baertsch R."/>
            <person name="Clarke L."/>
            <person name="Csuros M."/>
            <person name="Glasscock J."/>
            <person name="Harris R.A."/>
            <person name="Havlak P."/>
            <person name="Jackson A.R."/>
            <person name="Jiang H."/>
            <person name="Liu Y."/>
            <person name="Messina D.N."/>
            <person name="Shen Y."/>
            <person name="Song H.X.-Z."/>
            <person name="Wylie T."/>
            <person name="Zhang L."/>
            <person name="Birney E."/>
            <person name="Han K."/>
            <person name="Konkel M.K."/>
            <person name="Lee J."/>
            <person name="Smit A.F.A."/>
            <person name="Ullmer B."/>
            <person name="Wang H."/>
            <person name="Xing J."/>
            <person name="Burhans R."/>
            <person name="Cheng Z."/>
            <person name="Karro J.E."/>
            <person name="Ma J."/>
            <person name="Raney B."/>
            <person name="She X."/>
            <person name="Cox M.J."/>
            <person name="Demuth J.P."/>
            <person name="Dumas L.J."/>
            <person name="Han S.-G."/>
            <person name="Hopkins J."/>
            <person name="Karimpour-Fard A."/>
            <person name="Kim Y.H."/>
            <person name="Pollack J.R."/>
            <person name="Vinar T."/>
            <person name="Addo-Quaye C."/>
            <person name="Degenhardt J."/>
            <person name="Denby A."/>
            <person name="Hubisz M.J."/>
            <person name="Indap A."/>
            <person name="Kosiol C."/>
            <person name="Lahn B.T."/>
            <person name="Lawson H.A."/>
            <person name="Marklein A."/>
            <person name="Nielsen R."/>
            <person name="Vallender E.J."/>
            <person name="Clark A.G."/>
            <person name="Ferguson B."/>
            <person name="Hernandez R.D."/>
            <person name="Hirani K."/>
            <person name="Kehrer-Sawatzki H."/>
            <person name="Kolb J."/>
            <person name="Patil S."/>
            <person name="Pu L.-L."/>
            <person name="Ren Y."/>
            <person name="Smith D.G."/>
            <person name="Wheeler D.A."/>
            <person name="Schenck I."/>
            <person name="Ball E.V."/>
            <person name="Chen R."/>
            <person name="Cooper D.N."/>
            <person name="Giardine B."/>
            <person name="Hsu F."/>
            <person name="Kent W.J."/>
            <person name="Lesk A."/>
            <person name="Nelson D.L."/>
            <person name="O'brien W.E."/>
            <person name="Pruefer K."/>
            <person name="Stenson P.D."/>
            <person name="Wallace J.C."/>
            <person name="Ke H."/>
            <person name="Liu X.-M."/>
            <person name="Wang P."/>
            <person name="Xiang A.P."/>
            <person name="Yang F."/>
            <person name="Barber G.P."/>
            <person name="Haussler D."/>
            <person name="Karolchik D."/>
            <person name="Kern A.D."/>
            <person name="Kuhn R.M."/>
            <person name="Smith K.E."/>
            <person name="Zwieg A.S."/>
        </authorList>
    </citation>
    <scope>NUCLEOTIDE SEQUENCE [LARGE SCALE GENOMIC DNA]</scope>
    <source>
        <strain evidence="2">17573</strain>
    </source>
</reference>
<reference evidence="1" key="2">
    <citation type="submission" date="2019-01" db="EMBL/GenBank/DDBJ databases">
        <authorList>
            <person name="Graves T."/>
            <person name="Eichler E.E."/>
            <person name="Wilson R.K."/>
        </authorList>
    </citation>
    <scope>NUCLEOTIDE SEQUENCE [LARGE SCALE GENOMIC DNA]</scope>
    <source>
        <strain evidence="1">17573</strain>
    </source>
</reference>
<dbReference type="Bgee" id="ENSMMUG00000049420">
    <property type="expression patterns" value="Expressed in heart and 2 other cell types or tissues"/>
</dbReference>